<accession>A0A8J5V494</accession>
<proteinExistence type="predicted"/>
<dbReference type="Proteomes" id="UP000729402">
    <property type="component" value="Unassembled WGS sequence"/>
</dbReference>
<comment type="caution">
    <text evidence="2">The sequence shown here is derived from an EMBL/GenBank/DDBJ whole genome shotgun (WGS) entry which is preliminary data.</text>
</comment>
<name>A0A8J5V494_ZIZPA</name>
<dbReference type="AlphaFoldDB" id="A0A8J5V494"/>
<gene>
    <name evidence="2" type="ORF">GUJ93_ZPchr0008g13630</name>
</gene>
<dbReference type="EMBL" id="JAAALK010000290">
    <property type="protein sequence ID" value="KAG8046561.1"/>
    <property type="molecule type" value="Genomic_DNA"/>
</dbReference>
<reference evidence="2" key="1">
    <citation type="journal article" date="2021" name="bioRxiv">
        <title>Whole Genome Assembly and Annotation of Northern Wild Rice, Zizania palustris L., Supports a Whole Genome Duplication in the Zizania Genus.</title>
        <authorList>
            <person name="Haas M."/>
            <person name="Kono T."/>
            <person name="Macchietto M."/>
            <person name="Millas R."/>
            <person name="McGilp L."/>
            <person name="Shao M."/>
            <person name="Duquette J."/>
            <person name="Hirsch C.N."/>
            <person name="Kimball J."/>
        </authorList>
    </citation>
    <scope>NUCLEOTIDE SEQUENCE</scope>
    <source>
        <tissue evidence="2">Fresh leaf tissue</tissue>
    </source>
</reference>
<keyword evidence="3" id="KW-1185">Reference proteome</keyword>
<organism evidence="2 3">
    <name type="scientific">Zizania palustris</name>
    <name type="common">Northern wild rice</name>
    <dbReference type="NCBI Taxonomy" id="103762"/>
    <lineage>
        <taxon>Eukaryota</taxon>
        <taxon>Viridiplantae</taxon>
        <taxon>Streptophyta</taxon>
        <taxon>Embryophyta</taxon>
        <taxon>Tracheophyta</taxon>
        <taxon>Spermatophyta</taxon>
        <taxon>Magnoliopsida</taxon>
        <taxon>Liliopsida</taxon>
        <taxon>Poales</taxon>
        <taxon>Poaceae</taxon>
        <taxon>BOP clade</taxon>
        <taxon>Oryzoideae</taxon>
        <taxon>Oryzeae</taxon>
        <taxon>Zizaniinae</taxon>
        <taxon>Zizania</taxon>
    </lineage>
</organism>
<feature type="signal peptide" evidence="1">
    <location>
        <begin position="1"/>
        <end position="20"/>
    </location>
</feature>
<protein>
    <submittedName>
        <fullName evidence="2">Uncharacterized protein</fullName>
    </submittedName>
</protein>
<feature type="chain" id="PRO_5035148084" evidence="1">
    <location>
        <begin position="21"/>
        <end position="95"/>
    </location>
</feature>
<evidence type="ECO:0000313" key="2">
    <source>
        <dbReference type="EMBL" id="KAG8046561.1"/>
    </source>
</evidence>
<evidence type="ECO:0000313" key="3">
    <source>
        <dbReference type="Proteomes" id="UP000729402"/>
    </source>
</evidence>
<reference evidence="2" key="2">
    <citation type="submission" date="2021-02" db="EMBL/GenBank/DDBJ databases">
        <authorList>
            <person name="Kimball J.A."/>
            <person name="Haas M.W."/>
            <person name="Macchietto M."/>
            <person name="Kono T."/>
            <person name="Duquette J."/>
            <person name="Shao M."/>
        </authorList>
    </citation>
    <scope>NUCLEOTIDE SEQUENCE</scope>
    <source>
        <tissue evidence="2">Fresh leaf tissue</tissue>
    </source>
</reference>
<sequence>MTTLPLIIAILPANFWPAFGWGEVVDGDQGAPMGSKGRTVGEMVAAIVAPLMGSRGRRWEKGGADGEKLPVGRWRRWWGEAFGGEMAVSVGRWQR</sequence>
<keyword evidence="1" id="KW-0732">Signal</keyword>
<evidence type="ECO:0000256" key="1">
    <source>
        <dbReference type="SAM" id="SignalP"/>
    </source>
</evidence>